<evidence type="ECO:0000313" key="2">
    <source>
        <dbReference type="Proteomes" id="UP000013201"/>
    </source>
</evidence>
<dbReference type="InterPro" id="IPR011990">
    <property type="entry name" value="TPR-like_helical_dom_sf"/>
</dbReference>
<reference evidence="1 2" key="1">
    <citation type="submission" date="2013-03" db="EMBL/GenBank/DDBJ databases">
        <authorList>
            <person name="Le V."/>
        </authorList>
    </citation>
    <scope>NUCLEOTIDE SEQUENCE [LARGE SCALE GENOMIC DNA]</scope>
    <source>
        <strain evidence="1 2">BiD32</strain>
    </source>
</reference>
<keyword evidence="1" id="KW-0812">Transmembrane</keyword>
<keyword evidence="2" id="KW-1185">Reference proteome</keyword>
<proteinExistence type="predicted"/>
<dbReference type="SUPFAM" id="SSF48452">
    <property type="entry name" value="TPR-like"/>
    <property type="match status" value="1"/>
</dbReference>
<keyword evidence="1" id="KW-0472">Membrane</keyword>
<sequence length="208" mass="23136">MPLRIVEPGERVMGISPMNMLTDSHDAITADWAAALLDFWFNQVGEVGWYSHDPALDHQCRARFQALWAEKRALPADAFLDRADDALAAIILFDQLPRNMFRETAQAFATDPLARDLARGAIAHGYDIQIGGAGRLFFYMPFQHSEALEDQELSLSLFEGAGDSRSLDFARNHHATIARFGRFPHRNAALGRATLPEEAEAVGQGAQW</sequence>
<dbReference type="Gene3D" id="1.25.40.10">
    <property type="entry name" value="Tetratricopeptide repeat domain"/>
    <property type="match status" value="1"/>
</dbReference>
<reference evidence="2" key="2">
    <citation type="submission" date="2013-04" db="EMBL/GenBank/DDBJ databases">
        <title>Bisphenol A degrading Sphingobium sp. strain BiD32.</title>
        <authorList>
            <person name="Nielsen J.L."/>
            <person name="Zhou N.A."/>
            <person name="Kjeldal H."/>
        </authorList>
    </citation>
    <scope>NUCLEOTIDE SEQUENCE [LARGE SCALE GENOMIC DNA]</scope>
    <source>
        <strain evidence="2">BiD32</strain>
    </source>
</reference>
<protein>
    <submittedName>
        <fullName evidence="1">FIG027190: Putative transmembrane protein</fullName>
    </submittedName>
</protein>
<accession>N1ML24</accession>
<comment type="caution">
    <text evidence="1">The sequence shown here is derived from an EMBL/GenBank/DDBJ whole genome shotgun (WGS) entry which is preliminary data.</text>
</comment>
<gene>
    <name evidence="1" type="ORF">EBBID32_17930</name>
</gene>
<organism evidence="1 2">
    <name type="scientific">Sphingobium indicum BiD32</name>
    <dbReference type="NCBI Taxonomy" id="1301087"/>
    <lineage>
        <taxon>Bacteria</taxon>
        <taxon>Pseudomonadati</taxon>
        <taxon>Pseudomonadota</taxon>
        <taxon>Alphaproteobacteria</taxon>
        <taxon>Sphingomonadales</taxon>
        <taxon>Sphingomonadaceae</taxon>
        <taxon>Sphingobium</taxon>
    </lineage>
</organism>
<name>N1ML24_9SPHN</name>
<dbReference type="AlphaFoldDB" id="N1ML24"/>
<dbReference type="Proteomes" id="UP000013201">
    <property type="component" value="Unassembled WGS sequence"/>
</dbReference>
<dbReference type="Gene3D" id="1.20.58.320">
    <property type="entry name" value="TPR-like"/>
    <property type="match status" value="1"/>
</dbReference>
<evidence type="ECO:0000313" key="1">
    <source>
        <dbReference type="EMBL" id="CCW17454.1"/>
    </source>
</evidence>
<dbReference type="Pfam" id="PF06041">
    <property type="entry name" value="DUF924"/>
    <property type="match status" value="1"/>
</dbReference>
<dbReference type="InterPro" id="IPR010323">
    <property type="entry name" value="DUF924"/>
</dbReference>
<dbReference type="EMBL" id="CAVK010000080">
    <property type="protein sequence ID" value="CCW17454.1"/>
    <property type="molecule type" value="Genomic_DNA"/>
</dbReference>